<comment type="caution">
    <text evidence="7">The sequence shown here is derived from an EMBL/GenBank/DDBJ whole genome shotgun (WGS) entry which is preliminary data.</text>
</comment>
<evidence type="ECO:0000256" key="5">
    <source>
        <dbReference type="RuleBase" id="RU361157"/>
    </source>
</evidence>
<evidence type="ECO:0000256" key="3">
    <source>
        <dbReference type="ARBA" id="ARBA00022989"/>
    </source>
</evidence>
<dbReference type="PANTHER" id="PTHR43027:SF1">
    <property type="entry name" value="DOXORUBICIN RESISTANCE ABC TRANSPORTER PERMEASE PROTEIN DRRC-RELATED"/>
    <property type="match status" value="1"/>
</dbReference>
<feature type="transmembrane region" description="Helical" evidence="5">
    <location>
        <begin position="341"/>
        <end position="359"/>
    </location>
</feature>
<evidence type="ECO:0000259" key="6">
    <source>
        <dbReference type="PROSITE" id="PS51012"/>
    </source>
</evidence>
<dbReference type="InterPro" id="IPR013525">
    <property type="entry name" value="ABC2_TM"/>
</dbReference>
<dbReference type="Pfam" id="PF12698">
    <property type="entry name" value="ABC2_membrane_3"/>
    <property type="match status" value="1"/>
</dbReference>
<dbReference type="InterPro" id="IPR047817">
    <property type="entry name" value="ABC2_TM_bact-type"/>
</dbReference>
<keyword evidence="3 5" id="KW-1133">Transmembrane helix</keyword>
<feature type="transmembrane region" description="Helical" evidence="5">
    <location>
        <begin position="21"/>
        <end position="46"/>
    </location>
</feature>
<name>A0A327QU69_9BACT</name>
<evidence type="ECO:0000256" key="2">
    <source>
        <dbReference type="ARBA" id="ARBA00022692"/>
    </source>
</evidence>
<evidence type="ECO:0000256" key="4">
    <source>
        <dbReference type="ARBA" id="ARBA00023136"/>
    </source>
</evidence>
<feature type="transmembrane region" description="Helical" evidence="5">
    <location>
        <begin position="224"/>
        <end position="246"/>
    </location>
</feature>
<reference evidence="7 8" key="1">
    <citation type="submission" date="2018-06" db="EMBL/GenBank/DDBJ databases">
        <title>Genomic Encyclopedia of Archaeal and Bacterial Type Strains, Phase II (KMG-II): from individual species to whole genera.</title>
        <authorList>
            <person name="Goeker M."/>
        </authorList>
    </citation>
    <scope>NUCLEOTIDE SEQUENCE [LARGE SCALE GENOMIC DNA]</scope>
    <source>
        <strain evidence="7 8">DSM 23857</strain>
    </source>
</reference>
<keyword evidence="5" id="KW-0813">Transport</keyword>
<keyword evidence="8" id="KW-1185">Reference proteome</keyword>
<dbReference type="AlphaFoldDB" id="A0A327QU69"/>
<dbReference type="InterPro" id="IPR000412">
    <property type="entry name" value="ABC_2_transport"/>
</dbReference>
<feature type="transmembrane region" description="Helical" evidence="5">
    <location>
        <begin position="173"/>
        <end position="192"/>
    </location>
</feature>
<evidence type="ECO:0000256" key="1">
    <source>
        <dbReference type="ARBA" id="ARBA00004141"/>
    </source>
</evidence>
<feature type="domain" description="ABC transmembrane type-2" evidence="6">
    <location>
        <begin position="129"/>
        <end position="362"/>
    </location>
</feature>
<dbReference type="GO" id="GO:0140359">
    <property type="term" value="F:ABC-type transporter activity"/>
    <property type="evidence" value="ECO:0007669"/>
    <property type="project" value="InterPro"/>
</dbReference>
<dbReference type="PRINTS" id="PR00164">
    <property type="entry name" value="ABC2TRNSPORT"/>
</dbReference>
<feature type="transmembrane region" description="Helical" evidence="5">
    <location>
        <begin position="252"/>
        <end position="271"/>
    </location>
</feature>
<dbReference type="EMBL" id="QLLL01000004">
    <property type="protein sequence ID" value="RAJ05297.1"/>
    <property type="molecule type" value="Genomic_DNA"/>
</dbReference>
<dbReference type="Proteomes" id="UP000249547">
    <property type="component" value="Unassembled WGS sequence"/>
</dbReference>
<gene>
    <name evidence="7" type="ORF">LX64_02454</name>
</gene>
<sequence>MAEQYSQWRAMMAIMKASIRAIFRSPSAVVFSLAFPLVFILVFGFLGGKGSSIRVGVDHASNTGNPVYYGLLKNPAIKLVEDKPAADMEAELKKGNLAAIINIQAPANERIQVNVRTSTASGQTFGPFMNVLNETINRIDLDLHPRPSAAEVKTTTIEGRKYKTIDFILPGQLGFSLMSAAVFGTAFLFFSLRQTLVLKRFFATPIHRAYIILGEALSRLTFQLFGSVIIIGIGYFGFGFTLIHGFTTFLEMLLLSVIGLIVFMGFGFVVSGIAKNESTIPPFANIITLPQFLLAGTFFPIDNFPTWLQPICRIMPLTHLNDAMRQVAFEGLHIWNVGPQLLVLAIWAVVVYAVAVKVFRWE</sequence>
<dbReference type="PANTHER" id="PTHR43027">
    <property type="entry name" value="DOXORUBICIN RESISTANCE ABC TRANSPORTER PERMEASE PROTEIN DRRC-RELATED"/>
    <property type="match status" value="1"/>
</dbReference>
<dbReference type="PROSITE" id="PS51012">
    <property type="entry name" value="ABC_TM2"/>
    <property type="match status" value="1"/>
</dbReference>
<evidence type="ECO:0000313" key="7">
    <source>
        <dbReference type="EMBL" id="RAJ05297.1"/>
    </source>
</evidence>
<dbReference type="OrthoDB" id="9778589at2"/>
<protein>
    <recommendedName>
        <fullName evidence="5">Transport permease protein</fullName>
    </recommendedName>
</protein>
<keyword evidence="2 5" id="KW-0812">Transmembrane</keyword>
<dbReference type="GO" id="GO:0043190">
    <property type="term" value="C:ATP-binding cassette (ABC) transporter complex"/>
    <property type="evidence" value="ECO:0007669"/>
    <property type="project" value="InterPro"/>
</dbReference>
<dbReference type="RefSeq" id="WP_111597901.1">
    <property type="nucleotide sequence ID" value="NZ_QLLL01000004.1"/>
</dbReference>
<keyword evidence="4 5" id="KW-0472">Membrane</keyword>
<accession>A0A327QU69</accession>
<comment type="similarity">
    <text evidence="5">Belongs to the ABC-2 integral membrane protein family.</text>
</comment>
<keyword evidence="5" id="KW-1003">Cell membrane</keyword>
<proteinExistence type="inferred from homology"/>
<feature type="transmembrane region" description="Helical" evidence="5">
    <location>
        <begin position="283"/>
        <end position="301"/>
    </location>
</feature>
<evidence type="ECO:0000313" key="8">
    <source>
        <dbReference type="Proteomes" id="UP000249547"/>
    </source>
</evidence>
<organism evidence="7 8">
    <name type="scientific">Chitinophaga skermanii</name>
    <dbReference type="NCBI Taxonomy" id="331697"/>
    <lineage>
        <taxon>Bacteria</taxon>
        <taxon>Pseudomonadati</taxon>
        <taxon>Bacteroidota</taxon>
        <taxon>Chitinophagia</taxon>
        <taxon>Chitinophagales</taxon>
        <taxon>Chitinophagaceae</taxon>
        <taxon>Chitinophaga</taxon>
    </lineage>
</organism>
<dbReference type="InterPro" id="IPR052902">
    <property type="entry name" value="ABC-2_transporter"/>
</dbReference>
<comment type="subcellular location">
    <subcellularLocation>
        <location evidence="5">Cell membrane</location>
        <topology evidence="5">Multi-pass membrane protein</topology>
    </subcellularLocation>
    <subcellularLocation>
        <location evidence="1">Membrane</location>
        <topology evidence="1">Multi-pass membrane protein</topology>
    </subcellularLocation>
</comment>